<comment type="caution">
    <text evidence="1">The sequence shown here is derived from an EMBL/GenBank/DDBJ whole genome shotgun (WGS) entry which is preliminary data.</text>
</comment>
<accession>A0A4C1VK53</accession>
<protein>
    <submittedName>
        <fullName evidence="1">Uncharacterized protein</fullName>
    </submittedName>
</protein>
<name>A0A4C1VK53_EUMVA</name>
<evidence type="ECO:0000313" key="1">
    <source>
        <dbReference type="EMBL" id="GBP39488.1"/>
    </source>
</evidence>
<dbReference type="AlphaFoldDB" id="A0A4C1VK53"/>
<reference evidence="1 2" key="1">
    <citation type="journal article" date="2019" name="Commun. Biol.">
        <title>The bagworm genome reveals a unique fibroin gene that provides high tensile strength.</title>
        <authorList>
            <person name="Kono N."/>
            <person name="Nakamura H."/>
            <person name="Ohtoshi R."/>
            <person name="Tomita M."/>
            <person name="Numata K."/>
            <person name="Arakawa K."/>
        </authorList>
    </citation>
    <scope>NUCLEOTIDE SEQUENCE [LARGE SCALE GENOMIC DNA]</scope>
</reference>
<proteinExistence type="predicted"/>
<keyword evidence="2" id="KW-1185">Reference proteome</keyword>
<organism evidence="1 2">
    <name type="scientific">Eumeta variegata</name>
    <name type="common">Bagworm moth</name>
    <name type="synonym">Eumeta japonica</name>
    <dbReference type="NCBI Taxonomy" id="151549"/>
    <lineage>
        <taxon>Eukaryota</taxon>
        <taxon>Metazoa</taxon>
        <taxon>Ecdysozoa</taxon>
        <taxon>Arthropoda</taxon>
        <taxon>Hexapoda</taxon>
        <taxon>Insecta</taxon>
        <taxon>Pterygota</taxon>
        <taxon>Neoptera</taxon>
        <taxon>Endopterygota</taxon>
        <taxon>Lepidoptera</taxon>
        <taxon>Glossata</taxon>
        <taxon>Ditrysia</taxon>
        <taxon>Tineoidea</taxon>
        <taxon>Psychidae</taxon>
        <taxon>Oiketicinae</taxon>
        <taxon>Eumeta</taxon>
    </lineage>
</organism>
<evidence type="ECO:0000313" key="2">
    <source>
        <dbReference type="Proteomes" id="UP000299102"/>
    </source>
</evidence>
<gene>
    <name evidence="1" type="ORF">EVAR_32420_1</name>
</gene>
<dbReference type="EMBL" id="BGZK01000367">
    <property type="protein sequence ID" value="GBP39488.1"/>
    <property type="molecule type" value="Genomic_DNA"/>
</dbReference>
<dbReference type="Proteomes" id="UP000299102">
    <property type="component" value="Unassembled WGS sequence"/>
</dbReference>
<sequence length="104" mass="11860">MGRNSLTEFLKLWRRSAQQKMPSAWAMPVATSQRTRKQLTAQPFWLLLTSCWNGGCKKPWKAVPTSKNKQQKQAKVRRRGVAAVYVSDLCQRNPNTIRGGICKV</sequence>